<proteinExistence type="inferred from homology"/>
<dbReference type="SUPFAM" id="SSF52402">
    <property type="entry name" value="Adenine nucleotide alpha hydrolases-like"/>
    <property type="match status" value="2"/>
</dbReference>
<dbReference type="PANTHER" id="PTHR46268">
    <property type="entry name" value="STRESS RESPONSE PROTEIN NHAX"/>
    <property type="match status" value="1"/>
</dbReference>
<dbReference type="RefSeq" id="WP_092196970.1">
    <property type="nucleotide sequence ID" value="NZ_FOND01000006.1"/>
</dbReference>
<evidence type="ECO:0000256" key="1">
    <source>
        <dbReference type="ARBA" id="ARBA00008791"/>
    </source>
</evidence>
<sequence length="292" mass="30653">MTPDPHRPVVVGVDSSEASLRATRFAAEEARRRRVPLRIVHGMSWLFDSLAVRPTDLDTAGRLRAGSATVTRWAADAVDAADLEIQTSVEEGDPLTVLLTASADAQLVVLGSRGIGGVTGLLVGSTAYGLVAHARCPVIVLPDETAALVPDRRSVVVGVETGRGDAEVLEFAFGAAAARGTDLVAVHAWQDAVLETAFRSMGPLVDRAGVAADEQVALSETLAGWREKAPDVVVREVVVRDRPARAVLSAGMTAQLVVVGHRRRVELGSTTHAVLHRATCPVAVVPLSGAPR</sequence>
<dbReference type="PRINTS" id="PR01438">
    <property type="entry name" value="UNVRSLSTRESS"/>
</dbReference>
<dbReference type="Proteomes" id="UP000198589">
    <property type="component" value="Unassembled WGS sequence"/>
</dbReference>
<dbReference type="InterPro" id="IPR006016">
    <property type="entry name" value="UspA"/>
</dbReference>
<reference evidence="4" key="1">
    <citation type="submission" date="2016-10" db="EMBL/GenBank/DDBJ databases">
        <authorList>
            <person name="Varghese N."/>
            <person name="Submissions S."/>
        </authorList>
    </citation>
    <scope>NUCLEOTIDE SEQUENCE [LARGE SCALE GENOMIC DNA]</scope>
    <source>
        <strain evidence="4">DSM 46838</strain>
    </source>
</reference>
<dbReference type="PANTHER" id="PTHR46268:SF6">
    <property type="entry name" value="UNIVERSAL STRESS PROTEIN UP12"/>
    <property type="match status" value="1"/>
</dbReference>
<feature type="domain" description="UspA" evidence="2">
    <location>
        <begin position="7"/>
        <end position="142"/>
    </location>
</feature>
<gene>
    <name evidence="3" type="ORF">SAMN05216574_106204</name>
</gene>
<evidence type="ECO:0000259" key="2">
    <source>
        <dbReference type="Pfam" id="PF00582"/>
    </source>
</evidence>
<dbReference type="OrthoDB" id="4867015at2"/>
<accession>A0A1I2E1W5</accession>
<dbReference type="Pfam" id="PF00582">
    <property type="entry name" value="Usp"/>
    <property type="match status" value="2"/>
</dbReference>
<feature type="domain" description="UspA" evidence="2">
    <location>
        <begin position="153"/>
        <end position="286"/>
    </location>
</feature>
<dbReference type="InterPro" id="IPR006015">
    <property type="entry name" value="Universal_stress_UspA"/>
</dbReference>
<keyword evidence="4" id="KW-1185">Reference proteome</keyword>
<comment type="similarity">
    <text evidence="1">Belongs to the universal stress protein A family.</text>
</comment>
<dbReference type="InterPro" id="IPR014729">
    <property type="entry name" value="Rossmann-like_a/b/a_fold"/>
</dbReference>
<organism evidence="3 4">
    <name type="scientific">Blastococcus tunisiensis</name>
    <dbReference type="NCBI Taxonomy" id="1798228"/>
    <lineage>
        <taxon>Bacteria</taxon>
        <taxon>Bacillati</taxon>
        <taxon>Actinomycetota</taxon>
        <taxon>Actinomycetes</taxon>
        <taxon>Geodermatophilales</taxon>
        <taxon>Geodermatophilaceae</taxon>
        <taxon>Blastococcus</taxon>
    </lineage>
</organism>
<dbReference type="STRING" id="1798228.SAMN05216574_106204"/>
<dbReference type="AlphaFoldDB" id="A0A1I2E1W5"/>
<protein>
    <submittedName>
        <fullName evidence="3">Nucleotide-binding universal stress protein, UspA family</fullName>
    </submittedName>
</protein>
<evidence type="ECO:0000313" key="4">
    <source>
        <dbReference type="Proteomes" id="UP000198589"/>
    </source>
</evidence>
<evidence type="ECO:0000313" key="3">
    <source>
        <dbReference type="EMBL" id="SFE86531.1"/>
    </source>
</evidence>
<name>A0A1I2E1W5_9ACTN</name>
<dbReference type="EMBL" id="FOND01000006">
    <property type="protein sequence ID" value="SFE86531.1"/>
    <property type="molecule type" value="Genomic_DNA"/>
</dbReference>
<dbReference type="Gene3D" id="3.40.50.620">
    <property type="entry name" value="HUPs"/>
    <property type="match status" value="2"/>
</dbReference>